<proteinExistence type="inferred from homology"/>
<keyword evidence="8" id="KW-1185">Reference proteome</keyword>
<dbReference type="SUPFAM" id="SSF48179">
    <property type="entry name" value="6-phosphogluconate dehydrogenase C-terminal domain-like"/>
    <property type="match status" value="1"/>
</dbReference>
<gene>
    <name evidence="7" type="ORF">OE105_04325</name>
</gene>
<dbReference type="EMBL" id="CP106877">
    <property type="protein sequence ID" value="WAA13351.1"/>
    <property type="molecule type" value="Genomic_DNA"/>
</dbReference>
<sequence length="303" mass="33730">MKIVIQGAGALGAYFGGRLQEAGQDVTFLVRKGRAEQLRQHGLAINSVKGNYKIEPLHFIEKAEELEEVDLVITAVKGYHLQGALDDLKTFVKKGAKVLPLLNGMEHFDVLQRALGKENVLGGLAFIIATLDEKGHVVHTSEQHRIVFGPLDPSQKEMAEEFRRIIGKANVQSEYSDQINQALWEKYVFITAFSGITTASNMPIGPVRSTKETFSVYKDLVKEMAELAKAYGYPLTDEKQKGIIHTVFQLPEDSTSSMHQDKRKGLPLEVEHLQGGALRMAEKKGCKLPVLKTIYGLIKLFEK</sequence>
<comment type="catalytic activity">
    <reaction evidence="4">
        <text>(R)-pantoate + NADP(+) = 2-dehydropantoate + NADPH + H(+)</text>
        <dbReference type="Rhea" id="RHEA:16233"/>
        <dbReference type="ChEBI" id="CHEBI:11561"/>
        <dbReference type="ChEBI" id="CHEBI:15378"/>
        <dbReference type="ChEBI" id="CHEBI:15980"/>
        <dbReference type="ChEBI" id="CHEBI:57783"/>
        <dbReference type="ChEBI" id="CHEBI:58349"/>
        <dbReference type="EC" id="1.1.1.169"/>
    </reaction>
</comment>
<dbReference type="InterPro" id="IPR013332">
    <property type="entry name" value="KPR_N"/>
</dbReference>
<dbReference type="Gene3D" id="1.10.1040.10">
    <property type="entry name" value="N-(1-d-carboxylethyl)-l-norvaline Dehydrogenase, domain 2"/>
    <property type="match status" value="1"/>
</dbReference>
<dbReference type="Pfam" id="PF08546">
    <property type="entry name" value="ApbA_C"/>
    <property type="match status" value="1"/>
</dbReference>
<comment type="pathway">
    <text evidence="4">Cofactor biosynthesis; (R)-pantothenate biosynthesis; (R)-pantoate from 3-methyl-2-oxobutanoate: step 2/2.</text>
</comment>
<dbReference type="GO" id="GO:0008677">
    <property type="term" value="F:2-dehydropantoate 2-reductase activity"/>
    <property type="evidence" value="ECO:0007669"/>
    <property type="project" value="UniProtKB-EC"/>
</dbReference>
<keyword evidence="3 4" id="KW-0560">Oxidoreductase</keyword>
<keyword evidence="4" id="KW-0566">Pantothenate biosynthesis</keyword>
<feature type="domain" description="Ketopantoate reductase N-terminal" evidence="5">
    <location>
        <begin position="3"/>
        <end position="152"/>
    </location>
</feature>
<dbReference type="PANTHER" id="PTHR21708">
    <property type="entry name" value="PROBABLE 2-DEHYDROPANTOATE 2-REDUCTASE"/>
    <property type="match status" value="1"/>
</dbReference>
<dbReference type="PANTHER" id="PTHR21708:SF26">
    <property type="entry name" value="2-DEHYDROPANTOATE 2-REDUCTASE"/>
    <property type="match status" value="1"/>
</dbReference>
<evidence type="ECO:0000256" key="3">
    <source>
        <dbReference type="ARBA" id="ARBA00023002"/>
    </source>
</evidence>
<accession>A0A9E8RYZ3</accession>
<dbReference type="AlphaFoldDB" id="A0A9E8RYZ3"/>
<evidence type="ECO:0000256" key="4">
    <source>
        <dbReference type="RuleBase" id="RU362068"/>
    </source>
</evidence>
<dbReference type="InterPro" id="IPR051402">
    <property type="entry name" value="KPR-Related"/>
</dbReference>
<feature type="domain" description="Ketopantoate reductase C-terminal" evidence="6">
    <location>
        <begin position="179"/>
        <end position="300"/>
    </location>
</feature>
<dbReference type="EC" id="1.1.1.169" evidence="4"/>
<organism evidence="7 8">
    <name type="scientific">Fervidibacillus halotolerans</name>
    <dbReference type="NCBI Taxonomy" id="2980027"/>
    <lineage>
        <taxon>Bacteria</taxon>
        <taxon>Bacillati</taxon>
        <taxon>Bacillota</taxon>
        <taxon>Bacilli</taxon>
        <taxon>Bacillales</taxon>
        <taxon>Bacillaceae</taxon>
        <taxon>Fervidibacillus</taxon>
    </lineage>
</organism>
<evidence type="ECO:0000313" key="7">
    <source>
        <dbReference type="EMBL" id="WAA13351.1"/>
    </source>
</evidence>
<evidence type="ECO:0000256" key="1">
    <source>
        <dbReference type="ARBA" id="ARBA00007870"/>
    </source>
</evidence>
<reference evidence="7" key="1">
    <citation type="submission" date="2022-09" db="EMBL/GenBank/DDBJ databases">
        <title>Complete Genomes of Fervidibacillus albus and Fervidibacillus halotolerans isolated from tidal flat sediments.</title>
        <authorList>
            <person name="Kwon K.K."/>
            <person name="Yang S.-H."/>
            <person name="Park M.J."/>
            <person name="Oh H.-M."/>
        </authorList>
    </citation>
    <scope>NUCLEOTIDE SEQUENCE</scope>
    <source>
        <strain evidence="7">MEBiC13594</strain>
    </source>
</reference>
<dbReference type="FunFam" id="1.10.1040.10:FF:000017">
    <property type="entry name" value="2-dehydropantoate 2-reductase"/>
    <property type="match status" value="1"/>
</dbReference>
<dbReference type="InterPro" id="IPR036291">
    <property type="entry name" value="NAD(P)-bd_dom_sf"/>
</dbReference>
<evidence type="ECO:0000259" key="5">
    <source>
        <dbReference type="Pfam" id="PF02558"/>
    </source>
</evidence>
<evidence type="ECO:0000256" key="2">
    <source>
        <dbReference type="ARBA" id="ARBA00022857"/>
    </source>
</evidence>
<evidence type="ECO:0000259" key="6">
    <source>
        <dbReference type="Pfam" id="PF08546"/>
    </source>
</evidence>
<protein>
    <recommendedName>
        <fullName evidence="4">2-dehydropantoate 2-reductase</fullName>
        <ecNumber evidence="4">1.1.1.169</ecNumber>
    </recommendedName>
    <alternativeName>
        <fullName evidence="4">Ketopantoate reductase</fullName>
    </alternativeName>
</protein>
<dbReference type="InterPro" id="IPR013752">
    <property type="entry name" value="KPA_reductase"/>
</dbReference>
<keyword evidence="2 4" id="KW-0521">NADP</keyword>
<dbReference type="GO" id="GO:0005737">
    <property type="term" value="C:cytoplasm"/>
    <property type="evidence" value="ECO:0007669"/>
    <property type="project" value="TreeGrafter"/>
</dbReference>
<dbReference type="SUPFAM" id="SSF51735">
    <property type="entry name" value="NAD(P)-binding Rossmann-fold domains"/>
    <property type="match status" value="1"/>
</dbReference>
<dbReference type="InterPro" id="IPR008927">
    <property type="entry name" value="6-PGluconate_DH-like_C_sf"/>
</dbReference>
<name>A0A9E8RYZ3_9BACI</name>
<comment type="similarity">
    <text evidence="1 4">Belongs to the ketopantoate reductase family.</text>
</comment>
<dbReference type="InterPro" id="IPR003710">
    <property type="entry name" value="ApbA"/>
</dbReference>
<dbReference type="NCBIfam" id="TIGR00745">
    <property type="entry name" value="apbA_panE"/>
    <property type="match status" value="1"/>
</dbReference>
<dbReference type="Proteomes" id="UP001164726">
    <property type="component" value="Chromosome"/>
</dbReference>
<dbReference type="RefSeq" id="WP_275421511.1">
    <property type="nucleotide sequence ID" value="NZ_CP106877.1"/>
</dbReference>
<dbReference type="InterPro" id="IPR013328">
    <property type="entry name" value="6PGD_dom2"/>
</dbReference>
<dbReference type="KEGG" id="fhl:OE105_04325"/>
<dbReference type="Gene3D" id="3.40.50.720">
    <property type="entry name" value="NAD(P)-binding Rossmann-like Domain"/>
    <property type="match status" value="1"/>
</dbReference>
<evidence type="ECO:0000313" key="8">
    <source>
        <dbReference type="Proteomes" id="UP001164726"/>
    </source>
</evidence>
<dbReference type="FunFam" id="3.40.50.720:FF:000307">
    <property type="entry name" value="2-dehydropantoate 2-reductase"/>
    <property type="match status" value="1"/>
</dbReference>
<dbReference type="Pfam" id="PF02558">
    <property type="entry name" value="ApbA"/>
    <property type="match status" value="1"/>
</dbReference>
<comment type="function">
    <text evidence="4">Catalyzes the NADPH-dependent reduction of ketopantoate into pantoic acid.</text>
</comment>
<dbReference type="GO" id="GO:0015940">
    <property type="term" value="P:pantothenate biosynthetic process"/>
    <property type="evidence" value="ECO:0007669"/>
    <property type="project" value="UniProtKB-KW"/>
</dbReference>